<proteinExistence type="predicted"/>
<dbReference type="HOGENOM" id="CLU_2393479_0_0_11"/>
<gene>
    <name evidence="1" type="ordered locus">AAur_pTC10219</name>
</gene>
<dbReference type="KEGG" id="aau:AAur_pTC10219"/>
<dbReference type="EMBL" id="CP000475">
    <property type="protein sequence ID" value="ABM10435.1"/>
    <property type="molecule type" value="Genomic_DNA"/>
</dbReference>
<reference evidence="1 2" key="1">
    <citation type="journal article" date="2006" name="PLoS Genet.">
        <title>Secrets of soil survival revealed by the genome sequence of Arthrobacter aurescens TC1.</title>
        <authorList>
            <person name="Mongodin E.F."/>
            <person name="Shapir N."/>
            <person name="Daugherty S.C."/>
            <person name="DeBoy R.T."/>
            <person name="Emerson J.B."/>
            <person name="Shvartzbeyn A."/>
            <person name="Radune D."/>
            <person name="Vamathevan J."/>
            <person name="Riggs F."/>
            <person name="Grinberg V."/>
            <person name="Khouri H."/>
            <person name="Wackett L.P."/>
            <person name="Nelson K.E."/>
            <person name="Sadowsky M.J."/>
        </authorList>
    </citation>
    <scope>NUCLEOTIDE SEQUENCE [LARGE SCALE GENOMIC DNA]</scope>
    <source>
        <strain evidence="1 2">TC1</strain>
    </source>
</reference>
<keyword evidence="1" id="KW-0614">Plasmid</keyword>
<evidence type="ECO:0000313" key="2">
    <source>
        <dbReference type="Proteomes" id="UP000000637"/>
    </source>
</evidence>
<protein>
    <submittedName>
        <fullName evidence="1">Uncharacterized protein</fullName>
    </submittedName>
</protein>
<name>A1RCX7_PAEAT</name>
<geneLocation type="plasmid" evidence="1 2">
    <name>pTC1</name>
</geneLocation>
<dbReference type="AlphaFoldDB" id="A1RCX7"/>
<sequence>MVLQRIGIARPPPVKTSLSRSKIRCIATIAMQIGSCLSSRASYHRELVIIESCALSSYRELSMIRAAHAWLARPNIETRIVKLEQSSSNIALF</sequence>
<keyword evidence="2" id="KW-1185">Reference proteome</keyword>
<organism evidence="1 2">
    <name type="scientific">Paenarthrobacter aurescens (strain TC1)</name>
    <dbReference type="NCBI Taxonomy" id="290340"/>
    <lineage>
        <taxon>Bacteria</taxon>
        <taxon>Bacillati</taxon>
        <taxon>Actinomycetota</taxon>
        <taxon>Actinomycetes</taxon>
        <taxon>Micrococcales</taxon>
        <taxon>Micrococcaceae</taxon>
        <taxon>Paenarthrobacter</taxon>
    </lineage>
</organism>
<evidence type="ECO:0000313" key="1">
    <source>
        <dbReference type="EMBL" id="ABM10435.1"/>
    </source>
</evidence>
<accession>A1RCX7</accession>
<dbReference type="Proteomes" id="UP000000637">
    <property type="component" value="Plasmid pTC1"/>
</dbReference>